<dbReference type="PROSITE" id="PS50240">
    <property type="entry name" value="TRYPSIN_DOM"/>
    <property type="match status" value="1"/>
</dbReference>
<keyword evidence="7" id="KW-1015">Disulfide bond</keyword>
<dbReference type="InterPro" id="IPR001314">
    <property type="entry name" value="Peptidase_S1A"/>
</dbReference>
<sequence>MMACKFPLVCGNTILHEEAFCYHRGTHCQHIFENNQRDFLADAEDEDYLEDYVDQNEEHFLQQQSNPLPAIRDSFVFPSSLKPVDTESTRPISGGRGSTSITPPQQRPARHHHHNRRDRNQGVQNKQSEEYFSETVGPFPISQDYGNNEFEENPTCGVARITDANQSGLVLRILGGRETRKGKWPWQVALLNRMQEVFCGGTLIAPRWIITAAHCVRRKLSVTIGEHHLHKNDGTEKHYKVQAAFIHPDFDHETVDNDVALLLLPEPVPTAAGLACLPRENQPLPAPDTLCTILGWGKRNHTHVFGTTALHEGKVPINAGIRMAHMKSPKTCSALDSCAGPILCTEDNRWTVFGVTSFGDGCGRKNKFGIYAKVANYVGWIRKIMRANEVYG</sequence>
<evidence type="ECO:0000256" key="6">
    <source>
        <dbReference type="ARBA" id="ARBA00022837"/>
    </source>
</evidence>
<dbReference type="FunFam" id="2.40.10.10:FF:000013">
    <property type="entry name" value="Coagulation factor X"/>
    <property type="match status" value="1"/>
</dbReference>
<proteinExistence type="predicted"/>
<evidence type="ECO:0000256" key="5">
    <source>
        <dbReference type="ARBA" id="ARBA00022825"/>
    </source>
</evidence>
<keyword evidence="12" id="KW-1185">Reference proteome</keyword>
<dbReference type="InterPro" id="IPR001254">
    <property type="entry name" value="Trypsin_dom"/>
</dbReference>
<evidence type="ECO:0000256" key="3">
    <source>
        <dbReference type="ARBA" id="ARBA00022670"/>
    </source>
</evidence>
<evidence type="ECO:0000313" key="12">
    <source>
        <dbReference type="Proteomes" id="UP000094527"/>
    </source>
</evidence>
<name>A0A1D2MRB4_ORCCI</name>
<protein>
    <submittedName>
        <fullName evidence="11">Chymotrypsinogen 2</fullName>
    </submittedName>
</protein>
<dbReference type="AlphaFoldDB" id="A0A1D2MRB4"/>
<keyword evidence="3" id="KW-0645">Protease</keyword>
<keyword evidence="2" id="KW-0964">Secreted</keyword>
<dbReference type="PROSITE" id="PS00134">
    <property type="entry name" value="TRYPSIN_HIS"/>
    <property type="match status" value="1"/>
</dbReference>
<dbReference type="EMBL" id="LJIJ01000657">
    <property type="protein sequence ID" value="ODM95536.1"/>
    <property type="molecule type" value="Genomic_DNA"/>
</dbReference>
<dbReference type="PANTHER" id="PTHR24264:SF65">
    <property type="entry name" value="SRCR DOMAIN-CONTAINING PROTEIN"/>
    <property type="match status" value="1"/>
</dbReference>
<evidence type="ECO:0000256" key="9">
    <source>
        <dbReference type="SAM" id="MobiDB-lite"/>
    </source>
</evidence>
<comment type="subcellular location">
    <subcellularLocation>
        <location evidence="1">Secreted</location>
    </subcellularLocation>
</comment>
<keyword evidence="8" id="KW-0325">Glycoprotein</keyword>
<dbReference type="PANTHER" id="PTHR24264">
    <property type="entry name" value="TRYPSIN-RELATED"/>
    <property type="match status" value="1"/>
</dbReference>
<evidence type="ECO:0000256" key="4">
    <source>
        <dbReference type="ARBA" id="ARBA00022801"/>
    </source>
</evidence>
<evidence type="ECO:0000256" key="2">
    <source>
        <dbReference type="ARBA" id="ARBA00022525"/>
    </source>
</evidence>
<evidence type="ECO:0000256" key="7">
    <source>
        <dbReference type="ARBA" id="ARBA00023157"/>
    </source>
</evidence>
<dbReference type="CDD" id="cd00190">
    <property type="entry name" value="Tryp_SPc"/>
    <property type="match status" value="1"/>
</dbReference>
<dbReference type="STRING" id="48709.A0A1D2MRB4"/>
<keyword evidence="5" id="KW-0720">Serine protease</keyword>
<dbReference type="InterPro" id="IPR043504">
    <property type="entry name" value="Peptidase_S1_PA_chymotrypsin"/>
</dbReference>
<evidence type="ECO:0000256" key="1">
    <source>
        <dbReference type="ARBA" id="ARBA00004613"/>
    </source>
</evidence>
<dbReference type="GO" id="GO:0006508">
    <property type="term" value="P:proteolysis"/>
    <property type="evidence" value="ECO:0007669"/>
    <property type="project" value="UniProtKB-KW"/>
</dbReference>
<feature type="compositionally biased region" description="Basic residues" evidence="9">
    <location>
        <begin position="108"/>
        <end position="117"/>
    </location>
</feature>
<accession>A0A1D2MRB4</accession>
<evidence type="ECO:0000259" key="10">
    <source>
        <dbReference type="PROSITE" id="PS50240"/>
    </source>
</evidence>
<evidence type="ECO:0000313" key="11">
    <source>
        <dbReference type="EMBL" id="ODM95536.1"/>
    </source>
</evidence>
<dbReference type="Proteomes" id="UP000094527">
    <property type="component" value="Unassembled WGS sequence"/>
</dbReference>
<dbReference type="Pfam" id="PF00089">
    <property type="entry name" value="Trypsin"/>
    <property type="match status" value="1"/>
</dbReference>
<dbReference type="PRINTS" id="PR00722">
    <property type="entry name" value="CHYMOTRYPSIN"/>
</dbReference>
<dbReference type="OrthoDB" id="10004439at2759"/>
<dbReference type="SUPFAM" id="SSF50494">
    <property type="entry name" value="Trypsin-like serine proteases"/>
    <property type="match status" value="1"/>
</dbReference>
<reference evidence="11 12" key="1">
    <citation type="journal article" date="2016" name="Genome Biol. Evol.">
        <title>Gene Family Evolution Reflects Adaptation to Soil Environmental Stressors in the Genome of the Collembolan Orchesella cincta.</title>
        <authorList>
            <person name="Faddeeva-Vakhrusheva A."/>
            <person name="Derks M.F."/>
            <person name="Anvar S.Y."/>
            <person name="Agamennone V."/>
            <person name="Suring W."/>
            <person name="Smit S."/>
            <person name="van Straalen N.M."/>
            <person name="Roelofs D."/>
        </authorList>
    </citation>
    <scope>NUCLEOTIDE SEQUENCE [LARGE SCALE GENOMIC DNA]</scope>
    <source>
        <tissue evidence="11">Mixed pool</tissue>
    </source>
</reference>
<dbReference type="GO" id="GO:0005615">
    <property type="term" value="C:extracellular space"/>
    <property type="evidence" value="ECO:0007669"/>
    <property type="project" value="TreeGrafter"/>
</dbReference>
<feature type="region of interest" description="Disordered" evidence="9">
    <location>
        <begin position="80"/>
        <end position="126"/>
    </location>
</feature>
<organism evidence="11 12">
    <name type="scientific">Orchesella cincta</name>
    <name type="common">Springtail</name>
    <name type="synonym">Podura cincta</name>
    <dbReference type="NCBI Taxonomy" id="48709"/>
    <lineage>
        <taxon>Eukaryota</taxon>
        <taxon>Metazoa</taxon>
        <taxon>Ecdysozoa</taxon>
        <taxon>Arthropoda</taxon>
        <taxon>Hexapoda</taxon>
        <taxon>Collembola</taxon>
        <taxon>Entomobryomorpha</taxon>
        <taxon>Entomobryoidea</taxon>
        <taxon>Orchesellidae</taxon>
        <taxon>Orchesellinae</taxon>
        <taxon>Orchesella</taxon>
    </lineage>
</organism>
<keyword evidence="4" id="KW-0378">Hydrolase</keyword>
<dbReference type="Gene3D" id="2.40.10.10">
    <property type="entry name" value="Trypsin-like serine proteases"/>
    <property type="match status" value="1"/>
</dbReference>
<gene>
    <name evidence="11" type="ORF">Ocin01_11147</name>
</gene>
<evidence type="ECO:0000256" key="8">
    <source>
        <dbReference type="ARBA" id="ARBA00023180"/>
    </source>
</evidence>
<dbReference type="InterPro" id="IPR009003">
    <property type="entry name" value="Peptidase_S1_PA"/>
</dbReference>
<dbReference type="InterPro" id="IPR018114">
    <property type="entry name" value="TRYPSIN_HIS"/>
</dbReference>
<dbReference type="SMART" id="SM00020">
    <property type="entry name" value="Tryp_SPc"/>
    <property type="match status" value="1"/>
</dbReference>
<feature type="domain" description="Peptidase S1" evidence="10">
    <location>
        <begin position="173"/>
        <end position="386"/>
    </location>
</feature>
<dbReference type="GO" id="GO:0004252">
    <property type="term" value="F:serine-type endopeptidase activity"/>
    <property type="evidence" value="ECO:0007669"/>
    <property type="project" value="InterPro"/>
</dbReference>
<dbReference type="InterPro" id="IPR050127">
    <property type="entry name" value="Serine_Proteases_S1"/>
</dbReference>
<keyword evidence="6" id="KW-0106">Calcium</keyword>
<comment type="caution">
    <text evidence="11">The sequence shown here is derived from an EMBL/GenBank/DDBJ whole genome shotgun (WGS) entry which is preliminary data.</text>
</comment>
<dbReference type="OMA" id="NRKCEQT"/>